<dbReference type="OrthoDB" id="5783753at2759"/>
<accession>A0A9Q0MUX3</accession>
<name>A0A9Q0MUX3_9DIPT</name>
<keyword evidence="3" id="KW-1185">Reference proteome</keyword>
<dbReference type="AlphaFoldDB" id="A0A9Q0MUX3"/>
<dbReference type="Pfam" id="PF15013">
    <property type="entry name" value="CCSMST1"/>
    <property type="match status" value="1"/>
</dbReference>
<dbReference type="PANTHER" id="PTHR35268">
    <property type="entry name" value="PROTEIN CCSMST1"/>
    <property type="match status" value="1"/>
</dbReference>
<dbReference type="InterPro" id="IPR029160">
    <property type="entry name" value="UQCC4"/>
</dbReference>
<keyword evidence="1" id="KW-0472">Membrane</keyword>
<dbReference type="Proteomes" id="UP001151699">
    <property type="component" value="Chromosome X"/>
</dbReference>
<protein>
    <submittedName>
        <fullName evidence="2">Uncharacterized protein</fullName>
    </submittedName>
</protein>
<proteinExistence type="predicted"/>
<dbReference type="EMBL" id="WJQU01000003">
    <property type="protein sequence ID" value="KAJ6638453.1"/>
    <property type="molecule type" value="Genomic_DNA"/>
</dbReference>
<keyword evidence="1" id="KW-1133">Transmembrane helix</keyword>
<evidence type="ECO:0000313" key="3">
    <source>
        <dbReference type="Proteomes" id="UP001151699"/>
    </source>
</evidence>
<evidence type="ECO:0000256" key="1">
    <source>
        <dbReference type="SAM" id="Phobius"/>
    </source>
</evidence>
<comment type="caution">
    <text evidence="2">The sequence shown here is derived from an EMBL/GenBank/DDBJ whole genome shotgun (WGS) entry which is preliminary data.</text>
</comment>
<organism evidence="2 3">
    <name type="scientific">Pseudolycoriella hygida</name>
    <dbReference type="NCBI Taxonomy" id="35572"/>
    <lineage>
        <taxon>Eukaryota</taxon>
        <taxon>Metazoa</taxon>
        <taxon>Ecdysozoa</taxon>
        <taxon>Arthropoda</taxon>
        <taxon>Hexapoda</taxon>
        <taxon>Insecta</taxon>
        <taxon>Pterygota</taxon>
        <taxon>Neoptera</taxon>
        <taxon>Endopterygota</taxon>
        <taxon>Diptera</taxon>
        <taxon>Nematocera</taxon>
        <taxon>Sciaroidea</taxon>
        <taxon>Sciaridae</taxon>
        <taxon>Pseudolycoriella</taxon>
    </lineage>
</organism>
<sequence length="155" mass="18143">MNFLSRQTNLRQLIGRMCRSCSDIQVASFSRSSKLMKEPTNKATTKDDQLNKPVEYFGSKAASWTAKQSHYNPNYDEDLWYQPFVISGSLMVFMAYFFIFREENDVDEKLTVSLYDRIEGLEEHQLEQSLKYNKSKGLSTLELENRLKELRETGK</sequence>
<dbReference type="PANTHER" id="PTHR35268:SF1">
    <property type="entry name" value="UBIQUINOL-CYTOCHROME-C REDUCTASE COMPLEX ASSEMBLY FACTOR 4"/>
    <property type="match status" value="1"/>
</dbReference>
<feature type="transmembrane region" description="Helical" evidence="1">
    <location>
        <begin position="79"/>
        <end position="99"/>
    </location>
</feature>
<reference evidence="2" key="1">
    <citation type="submission" date="2022-07" db="EMBL/GenBank/DDBJ databases">
        <authorList>
            <person name="Trinca V."/>
            <person name="Uliana J.V.C."/>
            <person name="Torres T.T."/>
            <person name="Ward R.J."/>
            <person name="Monesi N."/>
        </authorList>
    </citation>
    <scope>NUCLEOTIDE SEQUENCE</scope>
    <source>
        <strain evidence="2">HSMRA1968</strain>
        <tissue evidence="2">Whole embryos</tissue>
    </source>
</reference>
<evidence type="ECO:0000313" key="2">
    <source>
        <dbReference type="EMBL" id="KAJ6638453.1"/>
    </source>
</evidence>
<gene>
    <name evidence="2" type="ORF">Bhyg_11188</name>
</gene>
<keyword evidence="1" id="KW-0812">Transmembrane</keyword>